<comment type="caution">
    <text evidence="3">The sequence shown here is derived from an EMBL/GenBank/DDBJ whole genome shotgun (WGS) entry which is preliminary data.</text>
</comment>
<feature type="transmembrane region" description="Helical" evidence="1">
    <location>
        <begin position="293"/>
        <end position="312"/>
    </location>
</feature>
<proteinExistence type="predicted"/>
<dbReference type="AlphaFoldDB" id="A0AAW7JR65"/>
<dbReference type="Proteomes" id="UP001167831">
    <property type="component" value="Unassembled WGS sequence"/>
</dbReference>
<keyword evidence="1" id="KW-1133">Transmembrane helix</keyword>
<evidence type="ECO:0000256" key="1">
    <source>
        <dbReference type="SAM" id="Phobius"/>
    </source>
</evidence>
<dbReference type="EMBL" id="JAUEIE010000004">
    <property type="protein sequence ID" value="MDN0022568.1"/>
    <property type="molecule type" value="Genomic_DNA"/>
</dbReference>
<feature type="transmembrane region" description="Helical" evidence="1">
    <location>
        <begin position="364"/>
        <end position="384"/>
    </location>
</feature>
<feature type="transmembrane region" description="Helical" evidence="1">
    <location>
        <begin position="464"/>
        <end position="482"/>
    </location>
</feature>
<evidence type="ECO:0000313" key="4">
    <source>
        <dbReference type="Proteomes" id="UP001167831"/>
    </source>
</evidence>
<keyword evidence="1" id="KW-0472">Membrane</keyword>
<feature type="transmembrane region" description="Helical" evidence="1">
    <location>
        <begin position="124"/>
        <end position="144"/>
    </location>
</feature>
<gene>
    <name evidence="2" type="ORF">QVN81_05945</name>
    <name evidence="3" type="ORF">QVN84_07880</name>
</gene>
<feature type="transmembrane region" description="Helical" evidence="1">
    <location>
        <begin position="324"/>
        <end position="343"/>
    </location>
</feature>
<evidence type="ECO:0000313" key="5">
    <source>
        <dbReference type="Proteomes" id="UP001168478"/>
    </source>
</evidence>
<reference evidence="3" key="2">
    <citation type="submission" date="2023-08" db="EMBL/GenBank/DDBJ databases">
        <title>Identification and characterization of horizontal gene transfer across gut microbiota members of farm animals based on homology search.</title>
        <authorList>
            <person name="Schwarzerova J."/>
            <person name="Nykrynova M."/>
            <person name="Jureckova K."/>
            <person name="Cejkova D."/>
            <person name="Rychlik I."/>
        </authorList>
    </citation>
    <scope>NUCLEOTIDE SEQUENCE</scope>
    <source>
        <strain evidence="3">ET15</strain>
        <strain evidence="2">ET37</strain>
    </source>
</reference>
<sequence length="505" mass="58932">MNTWDLYKELRRHRKYAGIRNVNITRNRTAKYVIYALFALLIIYLMLIAVGLAFVVNDKDNNEISSLELISALFPYILLLDFLFRFIMQQTPSQIIKPYTLLPLKLSDCIDNFIFTSLLSPGNFVWFALLLPYALMSIVFSYGLLPTFLFLLYSLILIMANSQWYLIIRTLLSDTVAYWLIPIAVYALIFSPSFIGKDSNIERMLYFYSETGTLIQNNNILPVIFSSVILVVLVLINRKIQLSHVKKEISSSESSTSHKINSFSFLDKFGERGLYLQLEIKTILRNKTPRKGLIYSILLVVFFSCIICYTSVYDSRYMTNFWCLYNLIIFGSTMLINIMGNEGNYFDFLMTRRENILSLLNAKYLLYSLLLLLPFSLMLPIVIIGKWSMLMLVSYTIFTAGFQYFIIFQMAVYNRQTIPLNTKFTGRSNIEGNHFQILASIICMLFPLVLVSMLQLVFKDSMSYIIILIIGLIFILTHSLWLRNIYKRFMKRRYTNMEAFRSTRQ</sequence>
<feature type="transmembrane region" description="Helical" evidence="1">
    <location>
        <begin position="175"/>
        <end position="195"/>
    </location>
</feature>
<accession>A0AAW7JR65</accession>
<name>A0AAW7JR65_9BACT</name>
<organism evidence="3 5">
    <name type="scientific">Leyella lascolaii</name>
    <dbReference type="NCBI Taxonomy" id="1776379"/>
    <lineage>
        <taxon>Bacteria</taxon>
        <taxon>Pseudomonadati</taxon>
        <taxon>Bacteroidota</taxon>
        <taxon>Bacteroidia</taxon>
        <taxon>Bacteroidales</taxon>
        <taxon>Prevotellaceae</taxon>
        <taxon>Leyella</taxon>
    </lineage>
</organism>
<evidence type="ECO:0000313" key="2">
    <source>
        <dbReference type="EMBL" id="MDN0022568.1"/>
    </source>
</evidence>
<keyword evidence="4" id="KW-1185">Reference proteome</keyword>
<dbReference type="Pfam" id="PF18940">
    <property type="entry name" value="DUF5687"/>
    <property type="match status" value="1"/>
</dbReference>
<feature type="transmembrane region" description="Helical" evidence="1">
    <location>
        <begin position="32"/>
        <end position="57"/>
    </location>
</feature>
<evidence type="ECO:0000313" key="3">
    <source>
        <dbReference type="EMBL" id="MDN0025435.1"/>
    </source>
</evidence>
<feature type="transmembrane region" description="Helical" evidence="1">
    <location>
        <begin position="69"/>
        <end position="88"/>
    </location>
</feature>
<feature type="transmembrane region" description="Helical" evidence="1">
    <location>
        <begin position="215"/>
        <end position="236"/>
    </location>
</feature>
<dbReference type="InterPro" id="IPR043742">
    <property type="entry name" value="DUF5687"/>
</dbReference>
<protein>
    <submittedName>
        <fullName evidence="3">DUF5687 family protein</fullName>
    </submittedName>
</protein>
<feature type="transmembrane region" description="Helical" evidence="1">
    <location>
        <begin position="390"/>
        <end position="414"/>
    </location>
</feature>
<feature type="transmembrane region" description="Helical" evidence="1">
    <location>
        <begin position="150"/>
        <end position="168"/>
    </location>
</feature>
<dbReference type="EMBL" id="JAUEIF010000006">
    <property type="protein sequence ID" value="MDN0025435.1"/>
    <property type="molecule type" value="Genomic_DNA"/>
</dbReference>
<feature type="transmembrane region" description="Helical" evidence="1">
    <location>
        <begin position="435"/>
        <end position="458"/>
    </location>
</feature>
<dbReference type="Proteomes" id="UP001168478">
    <property type="component" value="Unassembled WGS sequence"/>
</dbReference>
<keyword evidence="1" id="KW-0812">Transmembrane</keyword>
<dbReference type="RefSeq" id="WP_289825063.1">
    <property type="nucleotide sequence ID" value="NZ_JAUEIE010000004.1"/>
</dbReference>
<reference evidence="3" key="1">
    <citation type="submission" date="2023-06" db="EMBL/GenBank/DDBJ databases">
        <authorList>
            <person name="Zeman M."/>
            <person name="Kubasova T."/>
            <person name="Jahodarova E."/>
            <person name="Nykrynova M."/>
            <person name="Rychlik I."/>
        </authorList>
    </citation>
    <scope>NUCLEOTIDE SEQUENCE</scope>
    <source>
        <strain evidence="3">ET15</strain>
        <strain evidence="2">ET37</strain>
    </source>
</reference>